<dbReference type="Proteomes" id="UP000192801">
    <property type="component" value="Unassembled WGS sequence"/>
</dbReference>
<dbReference type="InterPro" id="IPR000914">
    <property type="entry name" value="SBP_5_dom"/>
</dbReference>
<protein>
    <submittedName>
        <fullName evidence="1">Uncharacterized protein</fullName>
    </submittedName>
</protein>
<comment type="caution">
    <text evidence="1">The sequence shown here is derived from an EMBL/GenBank/DDBJ whole genome shotgun (WGS) entry which is preliminary data.</text>
</comment>
<evidence type="ECO:0000313" key="2">
    <source>
        <dbReference type="Proteomes" id="UP000192801"/>
    </source>
</evidence>
<dbReference type="Pfam" id="PF00496">
    <property type="entry name" value="SBP_bac_5"/>
    <property type="match status" value="1"/>
</dbReference>
<dbReference type="GO" id="GO:0015833">
    <property type="term" value="P:peptide transport"/>
    <property type="evidence" value="ECO:0007669"/>
    <property type="project" value="TreeGrafter"/>
</dbReference>
<keyword evidence="2" id="KW-1185">Reference proteome</keyword>
<dbReference type="EMBL" id="MVHS01000096">
    <property type="protein sequence ID" value="ORA61903.1"/>
    <property type="molecule type" value="Genomic_DNA"/>
</dbReference>
<reference evidence="1 2" key="1">
    <citation type="submission" date="2016-12" db="EMBL/GenBank/DDBJ databases">
        <title>The new phylogeny of genus Mycobacterium.</title>
        <authorList>
            <person name="Tortoli E."/>
            <person name="Trovato A."/>
            <person name="Cirillo D.M."/>
        </authorList>
    </citation>
    <scope>NUCLEOTIDE SEQUENCE [LARGE SCALE GENOMIC DNA]</scope>
    <source>
        <strain evidence="1 2">DSM 45130</strain>
    </source>
</reference>
<dbReference type="SUPFAM" id="SSF53850">
    <property type="entry name" value="Periplasmic binding protein-like II"/>
    <property type="match status" value="1"/>
</dbReference>
<proteinExistence type="predicted"/>
<accession>A0A1X0CP84</accession>
<dbReference type="RefSeq" id="WP_083033881.1">
    <property type="nucleotide sequence ID" value="NZ_AP022618.1"/>
</dbReference>
<dbReference type="OrthoDB" id="7888869at2"/>
<evidence type="ECO:0000313" key="1">
    <source>
        <dbReference type="EMBL" id="ORA61903.1"/>
    </source>
</evidence>
<dbReference type="Gene3D" id="3.90.76.10">
    <property type="entry name" value="Dipeptide-binding Protein, Domain 1"/>
    <property type="match status" value="1"/>
</dbReference>
<dbReference type="STRING" id="444597.BST26_21080"/>
<dbReference type="AlphaFoldDB" id="A0A1X0CP84"/>
<gene>
    <name evidence="1" type="ORF">BST26_21080</name>
</gene>
<dbReference type="Gene3D" id="3.10.105.10">
    <property type="entry name" value="Dipeptide-binding Protein, Domain 3"/>
    <property type="match status" value="1"/>
</dbReference>
<dbReference type="PANTHER" id="PTHR30290:SF65">
    <property type="entry name" value="MONOACYL PHOSPHATIDYLINOSITOL TETRAMANNOSIDE-BINDING PROTEIN LPQW-RELATED"/>
    <property type="match status" value="1"/>
</dbReference>
<sequence>MLLGRTRRRAVATALALTLVAAVLGGCGRNAGEIEYVVGGPLDTYNTNTVAGAASAGPQAFARVLTGFGYHGPDGQIIADHDFGTVSVVGRAPLVLDYQIAENAVYSDGVPVTCDDLVLAWAAQSGRFPDFDAASRAGYGDVASVDCQPGQKKARVAFINDRNFVDYMQLFSATSMMPSHILADTLGYGIVEAVQSGDVTRMGEVARAWNTTWALHPGVDLKAFPSSGPYRIDAVRDDGSVVLVANDRWWGLKPVTNQITVWPRAAEIQDRLDAGTVDVIDVPAGSSGTLTVPDGYTQLKSASAGIQQLIFAPVGVLSVIPARRALALCTPRDEIARDAETPVSNARLDAATDDALAAMENVPEAAPFGGSDPAAARASIGGQPLPVRIGYRTPNARLAAVVGDIAKACQPAGITVEDAAGDDIGPQSLSEGRIDALLAGTGGSTGGGSTGSSVFDAYQFHSANGNNLPRYINPKIDGIVAALAVSSDPKEQSRLLHDGAVALWTDMPTLPLYRLQRLLITSPKMSAVTPNPTRWSAGWNMDRWQRTK</sequence>
<dbReference type="Gene3D" id="3.40.190.10">
    <property type="entry name" value="Periplasmic binding protein-like II"/>
    <property type="match status" value="1"/>
</dbReference>
<name>A0A1X0CP84_9MYCO</name>
<dbReference type="InterPro" id="IPR039424">
    <property type="entry name" value="SBP_5"/>
</dbReference>
<dbReference type="PROSITE" id="PS51257">
    <property type="entry name" value="PROKAR_LIPOPROTEIN"/>
    <property type="match status" value="1"/>
</dbReference>
<dbReference type="PANTHER" id="PTHR30290">
    <property type="entry name" value="PERIPLASMIC BINDING COMPONENT OF ABC TRANSPORTER"/>
    <property type="match status" value="1"/>
</dbReference>
<organism evidence="1 2">
    <name type="scientific">Mycolicibacterium insubricum</name>
    <dbReference type="NCBI Taxonomy" id="444597"/>
    <lineage>
        <taxon>Bacteria</taxon>
        <taxon>Bacillati</taxon>
        <taxon>Actinomycetota</taxon>
        <taxon>Actinomycetes</taxon>
        <taxon>Mycobacteriales</taxon>
        <taxon>Mycobacteriaceae</taxon>
        <taxon>Mycolicibacterium</taxon>
    </lineage>
</organism>
<dbReference type="GO" id="GO:1904680">
    <property type="term" value="F:peptide transmembrane transporter activity"/>
    <property type="evidence" value="ECO:0007669"/>
    <property type="project" value="TreeGrafter"/>
</dbReference>